<dbReference type="EMBL" id="JABEZX010000005">
    <property type="protein sequence ID" value="MBA0556075.1"/>
    <property type="molecule type" value="Genomic_DNA"/>
</dbReference>
<feature type="transmembrane region" description="Helical" evidence="18">
    <location>
        <begin position="620"/>
        <end position="644"/>
    </location>
</feature>
<keyword evidence="5" id="KW-0723">Serine/threonine-protein kinase</keyword>
<dbReference type="InterPro" id="IPR000719">
    <property type="entry name" value="Prot_kinase_dom"/>
</dbReference>
<evidence type="ECO:0000256" key="12">
    <source>
        <dbReference type="ARBA" id="ARBA00022777"/>
    </source>
</evidence>
<evidence type="ECO:0000256" key="4">
    <source>
        <dbReference type="ARBA" id="ARBA00022475"/>
    </source>
</evidence>
<organism evidence="21 22">
    <name type="scientific">Gossypium lobatum</name>
    <dbReference type="NCBI Taxonomy" id="34289"/>
    <lineage>
        <taxon>Eukaryota</taxon>
        <taxon>Viridiplantae</taxon>
        <taxon>Streptophyta</taxon>
        <taxon>Embryophyta</taxon>
        <taxon>Tracheophyta</taxon>
        <taxon>Spermatophyta</taxon>
        <taxon>Magnoliopsida</taxon>
        <taxon>eudicotyledons</taxon>
        <taxon>Gunneridae</taxon>
        <taxon>Pentapetalae</taxon>
        <taxon>rosids</taxon>
        <taxon>malvids</taxon>
        <taxon>Malvales</taxon>
        <taxon>Malvaceae</taxon>
        <taxon>Malvoideae</taxon>
        <taxon>Gossypium</taxon>
    </lineage>
</organism>
<keyword evidence="16" id="KW-0325">Glycoprotein</keyword>
<dbReference type="PANTHER" id="PTHR45974">
    <property type="entry name" value="RECEPTOR-LIKE PROTEIN 55"/>
    <property type="match status" value="1"/>
</dbReference>
<dbReference type="InterPro" id="IPR013210">
    <property type="entry name" value="LRR_N_plant-typ"/>
</dbReference>
<dbReference type="FunFam" id="3.30.200.20:FF:000328">
    <property type="entry name" value="Leucine-rich repeat protein kinase family protein"/>
    <property type="match status" value="1"/>
</dbReference>
<evidence type="ECO:0000313" key="22">
    <source>
        <dbReference type="Proteomes" id="UP000593572"/>
    </source>
</evidence>
<name>A0A7J8LUD9_9ROSI</name>
<keyword evidence="12" id="KW-0418">Kinase</keyword>
<gene>
    <name evidence="21" type="ORF">Golob_026209</name>
</gene>
<dbReference type="GO" id="GO:0004674">
    <property type="term" value="F:protein serine/threonine kinase activity"/>
    <property type="evidence" value="ECO:0007669"/>
    <property type="project" value="UniProtKB-KW"/>
</dbReference>
<dbReference type="PROSITE" id="PS50011">
    <property type="entry name" value="PROTEIN_KINASE_DOM"/>
    <property type="match status" value="1"/>
</dbReference>
<dbReference type="SUPFAM" id="SSF52058">
    <property type="entry name" value="L domain-like"/>
    <property type="match status" value="2"/>
</dbReference>
<dbReference type="InterPro" id="IPR032675">
    <property type="entry name" value="LRR_dom_sf"/>
</dbReference>
<evidence type="ECO:0000256" key="18">
    <source>
        <dbReference type="SAM" id="Phobius"/>
    </source>
</evidence>
<reference evidence="21 22" key="1">
    <citation type="journal article" date="2019" name="Genome Biol. Evol.">
        <title>Insights into the evolution of the New World diploid cottons (Gossypium, subgenus Houzingenia) based on genome sequencing.</title>
        <authorList>
            <person name="Grover C.E."/>
            <person name="Arick M.A. 2nd"/>
            <person name="Thrash A."/>
            <person name="Conover J.L."/>
            <person name="Sanders W.S."/>
            <person name="Peterson D.G."/>
            <person name="Frelichowski J.E."/>
            <person name="Scheffler J.A."/>
            <person name="Scheffler B.E."/>
            <person name="Wendel J.F."/>
        </authorList>
    </citation>
    <scope>NUCLEOTIDE SEQUENCE [LARGE SCALE GENOMIC DNA]</scope>
    <source>
        <strain evidence="21">157</strain>
        <tissue evidence="21">Leaf</tissue>
    </source>
</reference>
<evidence type="ECO:0000256" key="19">
    <source>
        <dbReference type="SAM" id="SignalP"/>
    </source>
</evidence>
<dbReference type="SUPFAM" id="SSF56112">
    <property type="entry name" value="Protein kinase-like (PK-like)"/>
    <property type="match status" value="1"/>
</dbReference>
<dbReference type="FunFam" id="3.80.10.10:FF:000299">
    <property type="entry name" value="Piriformospora indica-insensitive protein 2"/>
    <property type="match status" value="1"/>
</dbReference>
<evidence type="ECO:0000256" key="8">
    <source>
        <dbReference type="ARBA" id="ARBA00022692"/>
    </source>
</evidence>
<keyword evidence="9 19" id="KW-0732">Signal</keyword>
<dbReference type="AlphaFoldDB" id="A0A7J8LUD9"/>
<keyword evidence="4" id="KW-1003">Cell membrane</keyword>
<comment type="caution">
    <text evidence="21">The sequence shown here is derived from an EMBL/GenBank/DDBJ whole genome shotgun (WGS) entry which is preliminary data.</text>
</comment>
<dbReference type="InterPro" id="IPR008271">
    <property type="entry name" value="Ser/Thr_kinase_AS"/>
</dbReference>
<dbReference type="Gene3D" id="3.30.200.20">
    <property type="entry name" value="Phosphorylase Kinase, domain 1"/>
    <property type="match status" value="1"/>
</dbReference>
<evidence type="ECO:0000256" key="3">
    <source>
        <dbReference type="ARBA" id="ARBA00012513"/>
    </source>
</evidence>
<dbReference type="GO" id="GO:0005886">
    <property type="term" value="C:plasma membrane"/>
    <property type="evidence" value="ECO:0007669"/>
    <property type="project" value="UniProtKB-SubCell"/>
</dbReference>
<evidence type="ECO:0000256" key="10">
    <source>
        <dbReference type="ARBA" id="ARBA00022737"/>
    </source>
</evidence>
<dbReference type="Pfam" id="PF00560">
    <property type="entry name" value="LRR_1"/>
    <property type="match status" value="2"/>
</dbReference>
<evidence type="ECO:0000256" key="11">
    <source>
        <dbReference type="ARBA" id="ARBA00022741"/>
    </source>
</evidence>
<dbReference type="GO" id="GO:0005524">
    <property type="term" value="F:ATP binding"/>
    <property type="evidence" value="ECO:0007669"/>
    <property type="project" value="UniProtKB-UniRule"/>
</dbReference>
<sequence>MIWRGYILALSFCCCCLLLLAAPAPAPITHPSEVSALLAVKKQLVDPKNNLRNWDKGDPCTSNWTGILCFHNLGKDGYLHVQELYVFSYRSLHSLHRLVIGLLLHFSIVFHFVDSGKFCCLSLMLSAIYNYCSQLLNMNLSGTLAPELGQLSHLKILDFMWNELTGSIPKEIGHISTLRLLLLNGNKLYGSLPDELGYLSNLNRLQLDQNNISGQIPKTFANMSSVRHLHLNNNSLAGQIPPELSQIFTLLHLLLDNNNLSGYLPPEFSNLPNLRILQLDNNDFSGSVIPASYRNFSRLVKLSLRNCSLQGAVPDLSRIPSLSYLDLSRNHLAGPIPENKLSENMTTIDLSDNQLKGSIPGSFSDLHSLQKLSLKNNFLTGPVPTNIWQNMSFSTSARLKLFPLSAPPKCRDLRNNSFSSIQGHLNPPVNVTLRLEGNPVCKNANLLNVNLFCGSEPREDKMLTNLNDSTANCPIQACPTDNFYEYVPVSPLPCFCAAPLRIGYRLKSPSFSYFPPYIQPLEVYLTSSLKLSRYQLSIATYSWEKGPRLRMYLKLFPSLNVNHSSTFNVSEVQRIRHIYTSWTFPGSALFGPYELLNFTLLGPYADMKFENENQGISKGILVAVAVGGVACAVAMSVIITILITRRYAGNHHAMSRKRLSSKVSMRLGGVKYFTFKEMALATDNFNSSSQVGQGGYGKVYKGTLPDKTVVAIKRAEEGSLQGQKEFFTEIKLLSRLHHRNLVSLVGYCDEEGVQMLVYEFLPNGTLRDWLSAKSKRSLNFGMRLRIALGSAKGILYLHTEAHPPVFHRDIKASNILLDSKLNAKVADFGLSRLAPALEDEGAVPDHVSTVVRGTPVCRATLIQNTF</sequence>
<dbReference type="InterPro" id="IPR011009">
    <property type="entry name" value="Kinase-like_dom_sf"/>
</dbReference>
<dbReference type="PANTHER" id="PTHR45974:SF216">
    <property type="entry name" value="PROTEIN KINASE DOMAIN-CONTAINING PROTEIN"/>
    <property type="match status" value="1"/>
</dbReference>
<evidence type="ECO:0000256" key="6">
    <source>
        <dbReference type="ARBA" id="ARBA00022614"/>
    </source>
</evidence>
<evidence type="ECO:0000256" key="16">
    <source>
        <dbReference type="ARBA" id="ARBA00023180"/>
    </source>
</evidence>
<evidence type="ECO:0000256" key="2">
    <source>
        <dbReference type="ARBA" id="ARBA00008684"/>
    </source>
</evidence>
<dbReference type="Gene3D" id="3.80.10.10">
    <property type="entry name" value="Ribonuclease Inhibitor"/>
    <property type="match status" value="2"/>
</dbReference>
<evidence type="ECO:0000259" key="20">
    <source>
        <dbReference type="PROSITE" id="PS50011"/>
    </source>
</evidence>
<evidence type="ECO:0000256" key="1">
    <source>
        <dbReference type="ARBA" id="ARBA00004236"/>
    </source>
</evidence>
<dbReference type="Pfam" id="PF07714">
    <property type="entry name" value="PK_Tyr_Ser-Thr"/>
    <property type="match status" value="1"/>
</dbReference>
<comment type="similarity">
    <text evidence="2">Belongs to the protein kinase superfamily. Ser/Thr protein kinase family.</text>
</comment>
<keyword evidence="7" id="KW-0808">Transferase</keyword>
<evidence type="ECO:0000313" key="21">
    <source>
        <dbReference type="EMBL" id="MBA0556075.1"/>
    </source>
</evidence>
<dbReference type="PROSITE" id="PS00107">
    <property type="entry name" value="PROTEIN_KINASE_ATP"/>
    <property type="match status" value="1"/>
</dbReference>
<feature type="chain" id="PRO_5029497655" description="non-specific serine/threonine protein kinase" evidence="19">
    <location>
        <begin position="22"/>
        <end position="866"/>
    </location>
</feature>
<dbReference type="InterPro" id="IPR003591">
    <property type="entry name" value="Leu-rich_rpt_typical-subtyp"/>
</dbReference>
<keyword evidence="14 18" id="KW-1133">Transmembrane helix</keyword>
<keyword evidence="11 17" id="KW-0547">Nucleotide-binding</keyword>
<dbReference type="InterPro" id="IPR017441">
    <property type="entry name" value="Protein_kinase_ATP_BS"/>
</dbReference>
<evidence type="ECO:0000256" key="15">
    <source>
        <dbReference type="ARBA" id="ARBA00023136"/>
    </source>
</evidence>
<dbReference type="PROSITE" id="PS00108">
    <property type="entry name" value="PROTEIN_KINASE_ST"/>
    <property type="match status" value="1"/>
</dbReference>
<keyword evidence="8 18" id="KW-0812">Transmembrane</keyword>
<accession>A0A7J8LUD9</accession>
<dbReference type="Gene3D" id="1.10.510.10">
    <property type="entry name" value="Transferase(Phosphotransferase) domain 1"/>
    <property type="match status" value="1"/>
</dbReference>
<dbReference type="Proteomes" id="UP000593572">
    <property type="component" value="Unassembled WGS sequence"/>
</dbReference>
<dbReference type="Pfam" id="PF08263">
    <property type="entry name" value="LRRNT_2"/>
    <property type="match status" value="1"/>
</dbReference>
<evidence type="ECO:0000256" key="9">
    <source>
        <dbReference type="ARBA" id="ARBA00022729"/>
    </source>
</evidence>
<dbReference type="SMART" id="SM00220">
    <property type="entry name" value="S_TKc"/>
    <property type="match status" value="1"/>
</dbReference>
<proteinExistence type="inferred from homology"/>
<dbReference type="Pfam" id="PF23598">
    <property type="entry name" value="LRR_14"/>
    <property type="match status" value="1"/>
</dbReference>
<evidence type="ECO:0000256" key="13">
    <source>
        <dbReference type="ARBA" id="ARBA00022840"/>
    </source>
</evidence>
<keyword evidence="13 17" id="KW-0067">ATP-binding</keyword>
<dbReference type="InterPro" id="IPR001611">
    <property type="entry name" value="Leu-rich_rpt"/>
</dbReference>
<keyword evidence="6" id="KW-0433">Leucine-rich repeat</keyword>
<feature type="domain" description="Protein kinase" evidence="20">
    <location>
        <begin position="685"/>
        <end position="866"/>
    </location>
</feature>
<evidence type="ECO:0000256" key="14">
    <source>
        <dbReference type="ARBA" id="ARBA00022989"/>
    </source>
</evidence>
<evidence type="ECO:0000256" key="5">
    <source>
        <dbReference type="ARBA" id="ARBA00022527"/>
    </source>
</evidence>
<evidence type="ECO:0000256" key="17">
    <source>
        <dbReference type="PROSITE-ProRule" id="PRU10141"/>
    </source>
</evidence>
<dbReference type="InterPro" id="IPR001245">
    <property type="entry name" value="Ser-Thr/Tyr_kinase_cat_dom"/>
</dbReference>
<keyword evidence="22" id="KW-1185">Reference proteome</keyword>
<protein>
    <recommendedName>
        <fullName evidence="3">non-specific serine/threonine protein kinase</fullName>
        <ecNumber evidence="3">2.7.11.1</ecNumber>
    </recommendedName>
</protein>
<evidence type="ECO:0000256" key="7">
    <source>
        <dbReference type="ARBA" id="ARBA00022679"/>
    </source>
</evidence>
<keyword evidence="10" id="KW-0677">Repeat</keyword>
<dbReference type="SMART" id="SM00369">
    <property type="entry name" value="LRR_TYP"/>
    <property type="match status" value="4"/>
</dbReference>
<feature type="signal peptide" evidence="19">
    <location>
        <begin position="1"/>
        <end position="21"/>
    </location>
</feature>
<keyword evidence="15 18" id="KW-0472">Membrane</keyword>
<dbReference type="InterPro" id="IPR055414">
    <property type="entry name" value="LRR_R13L4/SHOC2-like"/>
</dbReference>
<feature type="binding site" evidence="17">
    <location>
        <position position="713"/>
    </location>
    <ligand>
        <name>ATP</name>
        <dbReference type="ChEBI" id="CHEBI:30616"/>
    </ligand>
</feature>
<comment type="subcellular location">
    <subcellularLocation>
        <location evidence="1">Cell membrane</location>
    </subcellularLocation>
</comment>
<dbReference type="EC" id="2.7.11.1" evidence="3"/>